<organism evidence="2 3">
    <name type="scientific">Gambusia affinis</name>
    <name type="common">Western mosquitofish</name>
    <name type="synonym">Heterandria affinis</name>
    <dbReference type="NCBI Taxonomy" id="33528"/>
    <lineage>
        <taxon>Eukaryota</taxon>
        <taxon>Metazoa</taxon>
        <taxon>Chordata</taxon>
        <taxon>Craniata</taxon>
        <taxon>Vertebrata</taxon>
        <taxon>Euteleostomi</taxon>
        <taxon>Actinopterygii</taxon>
        <taxon>Neopterygii</taxon>
        <taxon>Teleostei</taxon>
        <taxon>Neoteleostei</taxon>
        <taxon>Acanthomorphata</taxon>
        <taxon>Ovalentaria</taxon>
        <taxon>Atherinomorphae</taxon>
        <taxon>Cyprinodontiformes</taxon>
        <taxon>Poeciliidae</taxon>
        <taxon>Poeciliinae</taxon>
        <taxon>Gambusia</taxon>
    </lineage>
</organism>
<feature type="non-terminal residue" evidence="2">
    <location>
        <position position="213"/>
    </location>
</feature>
<feature type="compositionally biased region" description="Basic and acidic residues" evidence="1">
    <location>
        <begin position="1"/>
        <end position="11"/>
    </location>
</feature>
<evidence type="ECO:0000313" key="2">
    <source>
        <dbReference type="EMBL" id="PWA25443.1"/>
    </source>
</evidence>
<evidence type="ECO:0000256" key="1">
    <source>
        <dbReference type="SAM" id="MobiDB-lite"/>
    </source>
</evidence>
<gene>
    <name evidence="2" type="ORF">CCH79_00005352</name>
</gene>
<keyword evidence="3" id="KW-1185">Reference proteome</keyword>
<dbReference type="AlphaFoldDB" id="A0A315VQQ8"/>
<reference evidence="2 3" key="1">
    <citation type="journal article" date="2018" name="G3 (Bethesda)">
        <title>A High-Quality Reference Genome for the Invasive Mosquitofish Gambusia affinis Using a Chicago Library.</title>
        <authorList>
            <person name="Hoffberg S.L."/>
            <person name="Troendle N.J."/>
            <person name="Glenn T.C."/>
            <person name="Mahmud O."/>
            <person name="Louha S."/>
            <person name="Chalopin D."/>
            <person name="Bennetzen J.L."/>
            <person name="Mauricio R."/>
        </authorList>
    </citation>
    <scope>NUCLEOTIDE SEQUENCE [LARGE SCALE GENOMIC DNA]</scope>
    <source>
        <strain evidence="2">NE01/NJP1002.9</strain>
        <tissue evidence="2">Muscle</tissue>
    </source>
</reference>
<name>A0A315VQQ8_GAMAF</name>
<feature type="non-terminal residue" evidence="2">
    <location>
        <position position="1"/>
    </location>
</feature>
<evidence type="ECO:0000313" key="3">
    <source>
        <dbReference type="Proteomes" id="UP000250572"/>
    </source>
</evidence>
<dbReference type="Proteomes" id="UP000250572">
    <property type="component" value="Unassembled WGS sequence"/>
</dbReference>
<accession>A0A315VQQ8</accession>
<feature type="region of interest" description="Disordered" evidence="1">
    <location>
        <begin position="1"/>
        <end position="75"/>
    </location>
</feature>
<protein>
    <submittedName>
        <fullName evidence="2">Uncharacterized protein</fullName>
    </submittedName>
</protein>
<sequence length="213" mass="25063">HNMMQKIEKVQVLEPIQEETEPEDETVGRKEEEEKEVEKEDELPFQVGVETEEALAENEREEDDVPLNVRRPGRRSGSRKLESLIRIQFNEQTKETKTSSVSDPSAHSTGLCEEAAPLPVFGYERRLSSRRLRLKARLTKLFIFVSFDIFDYKDLVIFQMSSLKVSKTMWQKCTKSYRPKRRQSLRYNEVQEPFPRWLVNLMVDIDEATTHQL</sequence>
<dbReference type="EMBL" id="NHOQ01001318">
    <property type="protein sequence ID" value="PWA25443.1"/>
    <property type="molecule type" value="Genomic_DNA"/>
</dbReference>
<feature type="compositionally biased region" description="Acidic residues" evidence="1">
    <location>
        <begin position="50"/>
        <end position="65"/>
    </location>
</feature>
<feature type="compositionally biased region" description="Basic and acidic residues" evidence="1">
    <location>
        <begin position="26"/>
        <end position="38"/>
    </location>
</feature>
<feature type="compositionally biased region" description="Acidic residues" evidence="1">
    <location>
        <begin position="16"/>
        <end position="25"/>
    </location>
</feature>
<comment type="caution">
    <text evidence="2">The sequence shown here is derived from an EMBL/GenBank/DDBJ whole genome shotgun (WGS) entry which is preliminary data.</text>
</comment>
<proteinExistence type="predicted"/>